<evidence type="ECO:0000256" key="2">
    <source>
        <dbReference type="SAM" id="SignalP"/>
    </source>
</evidence>
<keyword evidence="1" id="KW-1133">Transmembrane helix</keyword>
<dbReference type="Proteomes" id="UP001189429">
    <property type="component" value="Unassembled WGS sequence"/>
</dbReference>
<protein>
    <recommendedName>
        <fullName evidence="5">Solute carrier family 40 protein</fullName>
    </recommendedName>
</protein>
<sequence>MMVSGLWFFFVFLPTFQITSYGMDPAWATAANLSHLLALVSAVPAFGIFFDWFSLHMMPGARWHRQSITLQATAAVLVALSIGIFQVMARSGTIVALGIQLFLVVGMVAAAALLPCWIMALFPAETRYTGSAFCVNLGSALAGALAPSSGPSSGSARCAPARASTPRSGGWPAEPLACRGAWLRAGFRAQAER</sequence>
<keyword evidence="1" id="KW-0472">Membrane</keyword>
<keyword evidence="2" id="KW-0732">Signal</keyword>
<organism evidence="3 4">
    <name type="scientific">Prorocentrum cordatum</name>
    <dbReference type="NCBI Taxonomy" id="2364126"/>
    <lineage>
        <taxon>Eukaryota</taxon>
        <taxon>Sar</taxon>
        <taxon>Alveolata</taxon>
        <taxon>Dinophyceae</taxon>
        <taxon>Prorocentrales</taxon>
        <taxon>Prorocentraceae</taxon>
        <taxon>Prorocentrum</taxon>
    </lineage>
</organism>
<feature type="transmembrane region" description="Helical" evidence="1">
    <location>
        <begin position="67"/>
        <end position="88"/>
    </location>
</feature>
<dbReference type="EMBL" id="CAUYUJ010009846">
    <property type="protein sequence ID" value="CAK0827829.1"/>
    <property type="molecule type" value="Genomic_DNA"/>
</dbReference>
<feature type="signal peptide" evidence="2">
    <location>
        <begin position="1"/>
        <end position="22"/>
    </location>
</feature>
<evidence type="ECO:0000313" key="3">
    <source>
        <dbReference type="EMBL" id="CAK0827829.1"/>
    </source>
</evidence>
<accession>A0ABN9S7I3</accession>
<feature type="chain" id="PRO_5047042303" description="Solute carrier family 40 protein" evidence="2">
    <location>
        <begin position="23"/>
        <end position="193"/>
    </location>
</feature>
<name>A0ABN9S7I3_9DINO</name>
<keyword evidence="4" id="KW-1185">Reference proteome</keyword>
<reference evidence="3" key="1">
    <citation type="submission" date="2023-10" db="EMBL/GenBank/DDBJ databases">
        <authorList>
            <person name="Chen Y."/>
            <person name="Shah S."/>
            <person name="Dougan E. K."/>
            <person name="Thang M."/>
            <person name="Chan C."/>
        </authorList>
    </citation>
    <scope>NUCLEOTIDE SEQUENCE [LARGE SCALE GENOMIC DNA]</scope>
</reference>
<proteinExistence type="predicted"/>
<evidence type="ECO:0000313" key="4">
    <source>
        <dbReference type="Proteomes" id="UP001189429"/>
    </source>
</evidence>
<gene>
    <name evidence="3" type="ORF">PCOR1329_LOCUS27261</name>
</gene>
<feature type="transmembrane region" description="Helical" evidence="1">
    <location>
        <begin position="33"/>
        <end position="55"/>
    </location>
</feature>
<evidence type="ECO:0000256" key="1">
    <source>
        <dbReference type="SAM" id="Phobius"/>
    </source>
</evidence>
<evidence type="ECO:0008006" key="5">
    <source>
        <dbReference type="Google" id="ProtNLM"/>
    </source>
</evidence>
<comment type="caution">
    <text evidence="3">The sequence shown here is derived from an EMBL/GenBank/DDBJ whole genome shotgun (WGS) entry which is preliminary data.</text>
</comment>
<keyword evidence="1" id="KW-0812">Transmembrane</keyword>
<dbReference type="InterPro" id="IPR036259">
    <property type="entry name" value="MFS_trans_sf"/>
</dbReference>
<feature type="transmembrane region" description="Helical" evidence="1">
    <location>
        <begin position="94"/>
        <end position="122"/>
    </location>
</feature>
<dbReference type="SUPFAM" id="SSF103473">
    <property type="entry name" value="MFS general substrate transporter"/>
    <property type="match status" value="1"/>
</dbReference>